<evidence type="ECO:0000256" key="1">
    <source>
        <dbReference type="ARBA" id="ARBA00022617"/>
    </source>
</evidence>
<dbReference type="GO" id="GO:0009055">
    <property type="term" value="F:electron transfer activity"/>
    <property type="evidence" value="ECO:0007669"/>
    <property type="project" value="InterPro"/>
</dbReference>
<comment type="caution">
    <text evidence="6">The sequence shown here is derived from an EMBL/GenBank/DDBJ whole genome shotgun (WGS) entry which is preliminary data.</text>
</comment>
<evidence type="ECO:0000313" key="6">
    <source>
        <dbReference type="EMBL" id="KAB2932957.1"/>
    </source>
</evidence>
<protein>
    <recommendedName>
        <fullName evidence="5">Cytochrome c domain-containing protein</fullName>
    </recommendedName>
</protein>
<dbReference type="PROSITE" id="PS51007">
    <property type="entry name" value="CYTC"/>
    <property type="match status" value="1"/>
</dbReference>
<dbReference type="EMBL" id="WBUI01000007">
    <property type="protein sequence ID" value="KAB2932957.1"/>
    <property type="molecule type" value="Genomic_DNA"/>
</dbReference>
<dbReference type="AlphaFoldDB" id="A0A833LZ07"/>
<reference evidence="6 7" key="1">
    <citation type="submission" date="2019-10" db="EMBL/GenBank/DDBJ databases">
        <title>Extracellular Electron Transfer in a Candidatus Methanoperedens spp. Enrichment Culture.</title>
        <authorList>
            <person name="Berger S."/>
            <person name="Rangel Shaw D."/>
            <person name="Berben T."/>
            <person name="In 'T Zandt M."/>
            <person name="Frank J."/>
            <person name="Reimann J."/>
            <person name="Jetten M.S.M."/>
            <person name="Welte C.U."/>
        </authorList>
    </citation>
    <scope>NUCLEOTIDE SEQUENCE [LARGE SCALE GENOMIC DNA]</scope>
    <source>
        <strain evidence="6">SB12</strain>
    </source>
</reference>
<keyword evidence="2 4" id="KW-0479">Metal-binding</keyword>
<dbReference type="InterPro" id="IPR009056">
    <property type="entry name" value="Cyt_c-like_dom"/>
</dbReference>
<dbReference type="Gene3D" id="1.10.760.10">
    <property type="entry name" value="Cytochrome c-like domain"/>
    <property type="match status" value="1"/>
</dbReference>
<proteinExistence type="predicted"/>
<feature type="domain" description="Cytochrome c" evidence="5">
    <location>
        <begin position="15"/>
        <end position="104"/>
    </location>
</feature>
<keyword evidence="3 4" id="KW-0408">Iron</keyword>
<gene>
    <name evidence="6" type="ORF">F9K24_08815</name>
</gene>
<sequence length="108" mass="11611">MSIKSGLLAACLVLASCAVGPSEFRSAGCQACHLNTPSGSGPSIQEIQEAYSGDAEELAAFLRGERRPRVDPARFAAMQPALEIAKRWSDEERMRVAQFLAGQESAER</sequence>
<dbReference type="InterPro" id="IPR036909">
    <property type="entry name" value="Cyt_c-like_dom_sf"/>
</dbReference>
<dbReference type="SUPFAM" id="SSF46626">
    <property type="entry name" value="Cytochrome c"/>
    <property type="match status" value="1"/>
</dbReference>
<dbReference type="Proteomes" id="UP000460298">
    <property type="component" value="Unassembled WGS sequence"/>
</dbReference>
<dbReference type="GO" id="GO:0046872">
    <property type="term" value="F:metal ion binding"/>
    <property type="evidence" value="ECO:0007669"/>
    <property type="project" value="UniProtKB-KW"/>
</dbReference>
<evidence type="ECO:0000313" key="7">
    <source>
        <dbReference type="Proteomes" id="UP000460298"/>
    </source>
</evidence>
<organism evidence="6 7">
    <name type="scientific">Leptonema illini</name>
    <dbReference type="NCBI Taxonomy" id="183"/>
    <lineage>
        <taxon>Bacteria</taxon>
        <taxon>Pseudomonadati</taxon>
        <taxon>Spirochaetota</taxon>
        <taxon>Spirochaetia</taxon>
        <taxon>Leptospirales</taxon>
        <taxon>Leptospiraceae</taxon>
        <taxon>Leptonema</taxon>
    </lineage>
</organism>
<accession>A0A833LZ07</accession>
<evidence type="ECO:0000259" key="5">
    <source>
        <dbReference type="PROSITE" id="PS51007"/>
    </source>
</evidence>
<evidence type="ECO:0000256" key="2">
    <source>
        <dbReference type="ARBA" id="ARBA00022723"/>
    </source>
</evidence>
<name>A0A833LZ07_9LEPT</name>
<evidence type="ECO:0000256" key="3">
    <source>
        <dbReference type="ARBA" id="ARBA00023004"/>
    </source>
</evidence>
<dbReference type="Pfam" id="PF00034">
    <property type="entry name" value="Cytochrom_C"/>
    <property type="match status" value="1"/>
</dbReference>
<dbReference type="PROSITE" id="PS51257">
    <property type="entry name" value="PROKAR_LIPOPROTEIN"/>
    <property type="match status" value="1"/>
</dbReference>
<evidence type="ECO:0000256" key="4">
    <source>
        <dbReference type="PROSITE-ProRule" id="PRU00433"/>
    </source>
</evidence>
<dbReference type="GO" id="GO:0020037">
    <property type="term" value="F:heme binding"/>
    <property type="evidence" value="ECO:0007669"/>
    <property type="project" value="InterPro"/>
</dbReference>
<keyword evidence="1 4" id="KW-0349">Heme</keyword>